<dbReference type="EMBL" id="JAENGY010000264">
    <property type="protein sequence ID" value="KAG6967652.1"/>
    <property type="molecule type" value="Genomic_DNA"/>
</dbReference>
<sequence>MPELANLRVGTVEELENAIATVFEKALANEEFCDVMAKIISLDNLYYSSLLGTPPHKIAGPFNIKTPPCNDLVLTKTRSLARPDAELFVFPRRRVACGMGRRAAAQVLRVQADRAQWAIQQPQSGTSFGDGDWVGIGHGTVGARETAQRGFMPLS</sequence>
<reference evidence="1" key="1">
    <citation type="submission" date="2021-01" db="EMBL/GenBank/DDBJ databases">
        <title>Phytophthora aleatoria, a newly-described species from Pinus radiata is distinct from Phytophthora cactorum isolates based on comparative genomics.</title>
        <authorList>
            <person name="Mcdougal R."/>
            <person name="Panda P."/>
            <person name="Williams N."/>
            <person name="Studholme D.J."/>
        </authorList>
    </citation>
    <scope>NUCLEOTIDE SEQUENCE</scope>
    <source>
        <strain evidence="1">NZFS 4037</strain>
    </source>
</reference>
<dbReference type="Proteomes" id="UP000709295">
    <property type="component" value="Unassembled WGS sequence"/>
</dbReference>
<name>A0A8J5MGS2_9STRA</name>
<keyword evidence="2" id="KW-1185">Reference proteome</keyword>
<evidence type="ECO:0000313" key="2">
    <source>
        <dbReference type="Proteomes" id="UP000709295"/>
    </source>
</evidence>
<dbReference type="AlphaFoldDB" id="A0A8J5MGS2"/>
<proteinExistence type="predicted"/>
<comment type="caution">
    <text evidence="1">The sequence shown here is derived from an EMBL/GenBank/DDBJ whole genome shotgun (WGS) entry which is preliminary data.</text>
</comment>
<evidence type="ECO:0000313" key="1">
    <source>
        <dbReference type="EMBL" id="KAG6967652.1"/>
    </source>
</evidence>
<accession>A0A8J5MGS2</accession>
<protein>
    <submittedName>
        <fullName evidence="1">Uncharacterized protein</fullName>
    </submittedName>
</protein>
<organism evidence="1 2">
    <name type="scientific">Phytophthora aleatoria</name>
    <dbReference type="NCBI Taxonomy" id="2496075"/>
    <lineage>
        <taxon>Eukaryota</taxon>
        <taxon>Sar</taxon>
        <taxon>Stramenopiles</taxon>
        <taxon>Oomycota</taxon>
        <taxon>Peronosporomycetes</taxon>
        <taxon>Peronosporales</taxon>
        <taxon>Peronosporaceae</taxon>
        <taxon>Phytophthora</taxon>
    </lineage>
</organism>
<gene>
    <name evidence="1" type="ORF">JG688_00006205</name>
</gene>